<dbReference type="Pfam" id="PF16126">
    <property type="entry name" value="DUF4838"/>
    <property type="match status" value="1"/>
</dbReference>
<dbReference type="EMBL" id="CAIJDO010000250">
    <property type="protein sequence ID" value="CAD0009136.1"/>
    <property type="molecule type" value="Genomic_DNA"/>
</dbReference>
<reference evidence="2 3" key="1">
    <citation type="submission" date="2020-06" db="EMBL/GenBank/DDBJ databases">
        <authorList>
            <person name="Criscuolo A."/>
        </authorList>
    </citation>
    <scope>NUCLEOTIDE SEQUENCE [LARGE SCALE GENOMIC DNA]</scope>
    <source>
        <strain evidence="3">CIP 110025</strain>
    </source>
</reference>
<accession>A0A6V6ZC69</accession>
<sequence>MAQNSLHLANTKGQEISIVSSNDYTKKASVLLKSYLDQAFENPIFIQNNKSENVDSSKIILEINPKSVNKNDSFIIKSDEKNICLIGSNEKTLRYAIYTLLEALGFRKYTAKDSFIPKLKEVTFPKNFNKTYAPSFEYRALFYPDCYDENFRDWHKLDWQIDDFGIWGHSFYKLLSAKEYFKKNPAFFALYEGKRNPESLCMSNDGVVKIVSKKMADIISQNPNARFFSISQNDDVVYCECDKCKILNEKHGGPQGSLYYFLNKIAVQFPKTKITTLAYLHTYQAPKNIKIKPNIYTLFCPIEMNRGKAIQETPGNNDFLNTLHKWSAATDHLYLWDYTVEFTNYLSPFPNFHTFSENYKLYEQNKVKGLFVQGYADIAGDLYELRQYLLAKIIWDTNTDVEAVTNDFLNGFYGNASPFVKKYLDLLIQNQKKSNRYLNIYTNPIESRNTFLSPEAMDQYDQLISQAEMISKDEPVIARRILKLRLPLEYVYFEQAKFYGKEPHGMYQKNGDSFSVKDNLENRVQDFVKNCSDFGIYELSEDGLSPEEYSIQWNYIAKNNVTEHLGETLKYKFETQPSSDFNAKKERGLNDGIKGYKDINLNWTGWYGENAEISIDCNNVDFNSLEFQCLEDQRHWIFLPKKIILKGFRNQKWEVIKEQKNQQSRENQITNIKEYKFLNINFHVFDKIKIILIPEQKLPVWRERKNKKPMLMLDEIVLTQK</sequence>
<dbReference type="PANTHER" id="PTHR47406:SF2">
    <property type="entry name" value="ALPHA GLUCURONIDASE N-TERMINAL DOMAIN-CONTAINING PROTEIN"/>
    <property type="match status" value="1"/>
</dbReference>
<comment type="caution">
    <text evidence="2">The sequence shown here is derived from an EMBL/GenBank/DDBJ whole genome shotgun (WGS) entry which is preliminary data.</text>
</comment>
<dbReference type="SUPFAM" id="SSF55545">
    <property type="entry name" value="beta-N-acetylhexosaminidase-like domain"/>
    <property type="match status" value="1"/>
</dbReference>
<keyword evidence="3" id="KW-1185">Reference proteome</keyword>
<evidence type="ECO:0008006" key="4">
    <source>
        <dbReference type="Google" id="ProtNLM"/>
    </source>
</evidence>
<dbReference type="GO" id="GO:0005975">
    <property type="term" value="P:carbohydrate metabolic process"/>
    <property type="evidence" value="ECO:0007669"/>
    <property type="project" value="UniProtKB-ARBA"/>
</dbReference>
<evidence type="ECO:0000256" key="1">
    <source>
        <dbReference type="ARBA" id="ARBA00022801"/>
    </source>
</evidence>
<protein>
    <recommendedName>
        <fullName evidence="4">DUF4838 domain-containing protein</fullName>
    </recommendedName>
</protein>
<dbReference type="InterPro" id="IPR029018">
    <property type="entry name" value="Hex-like_dom2"/>
</dbReference>
<gene>
    <name evidence="2" type="ORF">FLACHUCJ7_04099</name>
</gene>
<dbReference type="RefSeq" id="WP_051872860.1">
    <property type="nucleotide sequence ID" value="NZ_CAIJDO010000250.1"/>
</dbReference>
<organism evidence="2 3">
    <name type="scientific">Flavobacterium chungangense</name>
    <dbReference type="NCBI Taxonomy" id="554283"/>
    <lineage>
        <taxon>Bacteria</taxon>
        <taxon>Pseudomonadati</taxon>
        <taxon>Bacteroidota</taxon>
        <taxon>Flavobacteriia</taxon>
        <taxon>Flavobacteriales</taxon>
        <taxon>Flavobacteriaceae</taxon>
        <taxon>Flavobacterium</taxon>
    </lineage>
</organism>
<name>A0A6V6ZC69_9FLAO</name>
<dbReference type="PANTHER" id="PTHR47406">
    <property type="entry name" value="COAGULATION FACTOR 5/8 TYPE, C-TERMINAL"/>
    <property type="match status" value="1"/>
</dbReference>
<evidence type="ECO:0000313" key="3">
    <source>
        <dbReference type="Proteomes" id="UP000556700"/>
    </source>
</evidence>
<evidence type="ECO:0000313" key="2">
    <source>
        <dbReference type="EMBL" id="CAD0009136.1"/>
    </source>
</evidence>
<proteinExistence type="predicted"/>
<dbReference type="InterPro" id="IPR032287">
    <property type="entry name" value="DUF4838"/>
</dbReference>
<keyword evidence="1" id="KW-0378">Hydrolase</keyword>
<dbReference type="GO" id="GO:0016787">
    <property type="term" value="F:hydrolase activity"/>
    <property type="evidence" value="ECO:0007669"/>
    <property type="project" value="UniProtKB-KW"/>
</dbReference>
<dbReference type="Proteomes" id="UP000556700">
    <property type="component" value="Unassembled WGS sequence"/>
</dbReference>
<dbReference type="AlphaFoldDB" id="A0A6V6ZC69"/>